<keyword evidence="4" id="KW-1185">Reference proteome</keyword>
<dbReference type="Gene3D" id="3.30.565.10">
    <property type="entry name" value="Histidine kinase-like ATPase, C-terminal domain"/>
    <property type="match status" value="1"/>
</dbReference>
<gene>
    <name evidence="3" type="ORF">HMPREF3192_00675</name>
</gene>
<evidence type="ECO:0000259" key="2">
    <source>
        <dbReference type="Pfam" id="PF02518"/>
    </source>
</evidence>
<organism evidence="3 4">
    <name type="scientific">Atopobium deltae</name>
    <dbReference type="NCBI Taxonomy" id="1393034"/>
    <lineage>
        <taxon>Bacteria</taxon>
        <taxon>Bacillati</taxon>
        <taxon>Actinomycetota</taxon>
        <taxon>Coriobacteriia</taxon>
        <taxon>Coriobacteriales</taxon>
        <taxon>Atopobiaceae</taxon>
        <taxon>Atopobium</taxon>
    </lineage>
</organism>
<accession>A0A133XVH9</accession>
<sequence length="320" mass="34783">MPRDFFPFVEEEDKKSHNLFTKDTQVSYPARIAVYDDPAVTPRVVIVEPNNIRDFLSSLTAEVTRLSHEQGGTIPFTIIREIVENYIHAAFIEPTITILDNGNTIRFCDQGPGIKEKQKALEFGTTSANDEMKHYIRGVGSGLPIAQQYMLDKGGSLSIHDNISSGTIITISTKSLDDEKSAVMPHSSSTTEPATVVSSGATNTPSITTKAPVATQVSTQNVPTTGTLDVDTSLDKGSRDAGRAPLSKATSADLTLSSRGQQILSLFSTYELIGGKELVETFGGSQPTWSRELKQLDMLGITYKYGQKRKLTALGKTYIS</sequence>
<evidence type="ECO:0000256" key="1">
    <source>
        <dbReference type="SAM" id="MobiDB-lite"/>
    </source>
</evidence>
<dbReference type="AlphaFoldDB" id="A0A133XVH9"/>
<name>A0A133XVH9_9ACTN</name>
<dbReference type="Pfam" id="PF02518">
    <property type="entry name" value="HATPase_c"/>
    <property type="match status" value="1"/>
</dbReference>
<dbReference type="InterPro" id="IPR003594">
    <property type="entry name" value="HATPase_dom"/>
</dbReference>
<dbReference type="InterPro" id="IPR036890">
    <property type="entry name" value="HATPase_C_sf"/>
</dbReference>
<dbReference type="Proteomes" id="UP000070675">
    <property type="component" value="Unassembled WGS sequence"/>
</dbReference>
<dbReference type="OrthoDB" id="9815750at2"/>
<keyword evidence="3" id="KW-0418">Kinase</keyword>
<feature type="compositionally biased region" description="Polar residues" evidence="1">
    <location>
        <begin position="186"/>
        <end position="227"/>
    </location>
</feature>
<dbReference type="PATRIC" id="fig|1393034.3.peg.652"/>
<feature type="region of interest" description="Disordered" evidence="1">
    <location>
        <begin position="179"/>
        <end position="246"/>
    </location>
</feature>
<feature type="compositionally biased region" description="Basic and acidic residues" evidence="1">
    <location>
        <begin position="233"/>
        <end position="242"/>
    </location>
</feature>
<proteinExistence type="predicted"/>
<dbReference type="SUPFAM" id="SSF55874">
    <property type="entry name" value="ATPase domain of HSP90 chaperone/DNA topoisomerase II/histidine kinase"/>
    <property type="match status" value="1"/>
</dbReference>
<dbReference type="RefSeq" id="WP_066305194.1">
    <property type="nucleotide sequence ID" value="NZ_KQ959489.1"/>
</dbReference>
<feature type="domain" description="Histidine kinase/HSP90-like ATPase" evidence="2">
    <location>
        <begin position="77"/>
        <end position="172"/>
    </location>
</feature>
<dbReference type="EMBL" id="LSCR01000009">
    <property type="protein sequence ID" value="KXB34930.1"/>
    <property type="molecule type" value="Genomic_DNA"/>
</dbReference>
<keyword evidence="3" id="KW-0808">Transferase</keyword>
<protein>
    <submittedName>
        <fullName evidence="3">ATPase/histidine kinase/DNA gyrase B/HSP90 domain protein</fullName>
    </submittedName>
</protein>
<comment type="caution">
    <text evidence="3">The sequence shown here is derived from an EMBL/GenBank/DDBJ whole genome shotgun (WGS) entry which is preliminary data.</text>
</comment>
<dbReference type="STRING" id="1393034.HMPREF3192_00675"/>
<reference evidence="4" key="1">
    <citation type="submission" date="2016-01" db="EMBL/GenBank/DDBJ databases">
        <authorList>
            <person name="Mitreva M."/>
            <person name="Pepin K.H."/>
            <person name="Mihindukulasuriya K.A."/>
            <person name="Fulton R."/>
            <person name="Fronick C."/>
            <person name="O'Laughlin M."/>
            <person name="Miner T."/>
            <person name="Herter B."/>
            <person name="Rosa B.A."/>
            <person name="Cordes M."/>
            <person name="Tomlinson C."/>
            <person name="Wollam A."/>
            <person name="Palsikar V.B."/>
            <person name="Mardis E.R."/>
            <person name="Wilson R.K."/>
        </authorList>
    </citation>
    <scope>NUCLEOTIDE SEQUENCE [LARGE SCALE GENOMIC DNA]</scope>
    <source>
        <strain evidence="4">DNF00019</strain>
    </source>
</reference>
<evidence type="ECO:0000313" key="3">
    <source>
        <dbReference type="EMBL" id="KXB34930.1"/>
    </source>
</evidence>
<evidence type="ECO:0000313" key="4">
    <source>
        <dbReference type="Proteomes" id="UP000070675"/>
    </source>
</evidence>
<dbReference type="GO" id="GO:0016301">
    <property type="term" value="F:kinase activity"/>
    <property type="evidence" value="ECO:0007669"/>
    <property type="project" value="UniProtKB-KW"/>
</dbReference>